<protein>
    <submittedName>
        <fullName evidence="2">Glycosyltransferase</fullName>
    </submittedName>
</protein>
<dbReference type="Proteomes" id="UP001302120">
    <property type="component" value="Unassembled WGS sequence"/>
</dbReference>
<name>A0ABU5UHE2_9CYAN</name>
<evidence type="ECO:0000313" key="3">
    <source>
        <dbReference type="Proteomes" id="UP001302120"/>
    </source>
</evidence>
<gene>
    <name evidence="2" type="ORF">VB620_16600</name>
</gene>
<feature type="domain" description="Glycosyl transferase family 28 C-terminal" evidence="1">
    <location>
        <begin position="240"/>
        <end position="310"/>
    </location>
</feature>
<dbReference type="EMBL" id="JAYGHG010000031">
    <property type="protein sequence ID" value="MEA5582956.1"/>
    <property type="molecule type" value="Genomic_DNA"/>
</dbReference>
<comment type="caution">
    <text evidence="2">The sequence shown here is derived from an EMBL/GenBank/DDBJ whole genome shotgun (WGS) entry which is preliminary data.</text>
</comment>
<evidence type="ECO:0000313" key="2">
    <source>
        <dbReference type="EMBL" id="MEA5582956.1"/>
    </source>
</evidence>
<dbReference type="RefSeq" id="WP_323197266.1">
    <property type="nucleotide sequence ID" value="NZ_JAYGHG010000031.1"/>
</dbReference>
<evidence type="ECO:0000259" key="1">
    <source>
        <dbReference type="Pfam" id="PF04101"/>
    </source>
</evidence>
<accession>A0ABU5UHE2</accession>
<reference evidence="2 3" key="1">
    <citation type="submission" date="2023-12" db="EMBL/GenBank/DDBJ databases">
        <title>Baltic Sea Cyanobacteria.</title>
        <authorList>
            <person name="Delbaje E."/>
            <person name="Fewer D.P."/>
            <person name="Shishido T.K."/>
        </authorList>
    </citation>
    <scope>NUCLEOTIDE SEQUENCE [LARGE SCALE GENOMIC DNA]</scope>
    <source>
        <strain evidence="2 3">UHCC-0300</strain>
    </source>
</reference>
<dbReference type="SUPFAM" id="SSF53756">
    <property type="entry name" value="UDP-Glycosyltransferase/glycogen phosphorylase"/>
    <property type="match status" value="2"/>
</dbReference>
<dbReference type="Gene3D" id="3.40.50.2000">
    <property type="entry name" value="Glycogen Phosphorylase B"/>
    <property type="match status" value="1"/>
</dbReference>
<organism evidence="2 3">
    <name type="scientific">Nodularia harveyana UHCC-0300</name>
    <dbReference type="NCBI Taxonomy" id="2974287"/>
    <lineage>
        <taxon>Bacteria</taxon>
        <taxon>Bacillati</taxon>
        <taxon>Cyanobacteriota</taxon>
        <taxon>Cyanophyceae</taxon>
        <taxon>Nostocales</taxon>
        <taxon>Nodulariaceae</taxon>
        <taxon>Nodularia</taxon>
    </lineage>
</organism>
<dbReference type="InterPro" id="IPR007235">
    <property type="entry name" value="Glyco_trans_28_C"/>
</dbReference>
<sequence length="331" mass="36713">MNKTWLIYALGGGWGHLNRALSLGRIAAQYINVRIITNSPYVQQVSHEGCSLDWIPDDAGFSKTCLQVKQILLTTKHDCLIVDTFPRGLGGELADILPELKFIPKILIHRDLNPKYITAKNLQNFVAANFDSVIVPGEGKDLGLANLPIVHHTAPWLIRNPEELPERNTTRSRILRVEATVNTILVCAAGNVSELDIFSQITLRLQQEFPQCAVRILAHACPVNCPETLWVNHHPGIECFAAADVVIGGAGYNTVYECAAVGVPLIALAFPRLYDRQAKRARKSYYVQNIEQAIAIVRILLNQLKTAKKQSISTYINGAVQAVEQIMSYKL</sequence>
<dbReference type="Pfam" id="PF04101">
    <property type="entry name" value="Glyco_tran_28_C"/>
    <property type="match status" value="1"/>
</dbReference>
<proteinExistence type="predicted"/>
<keyword evidence="3" id="KW-1185">Reference proteome</keyword>